<name>A0ABW4VPH6_9BACT</name>
<keyword evidence="2" id="KW-1185">Reference proteome</keyword>
<dbReference type="Proteomes" id="UP001597361">
    <property type="component" value="Unassembled WGS sequence"/>
</dbReference>
<evidence type="ECO:0000313" key="1">
    <source>
        <dbReference type="EMBL" id="MFD2036693.1"/>
    </source>
</evidence>
<organism evidence="1 2">
    <name type="scientific">Belliella marina</name>
    <dbReference type="NCBI Taxonomy" id="1644146"/>
    <lineage>
        <taxon>Bacteria</taxon>
        <taxon>Pseudomonadati</taxon>
        <taxon>Bacteroidota</taxon>
        <taxon>Cytophagia</taxon>
        <taxon>Cytophagales</taxon>
        <taxon>Cyclobacteriaceae</taxon>
        <taxon>Belliella</taxon>
    </lineage>
</organism>
<dbReference type="InterPro" id="IPR012347">
    <property type="entry name" value="Ferritin-like"/>
</dbReference>
<dbReference type="InterPro" id="IPR009078">
    <property type="entry name" value="Ferritin-like_SF"/>
</dbReference>
<sequence>MIFQDAPSPNHPYHSQNNDINLWFMYKCMEIYHGEMKILKCVNSLKPRHENPLLSDLLLKYSHVKSQQIENLGKIFLIIDLPLEGKKSPIIDFLVDECVRYKSLFPQNFEGHYHLSQTLLAINVVVQNSYSWISDMVQDSNLEDLSELVTANLELENNVGIQLMDWSTSFDR</sequence>
<dbReference type="Gene3D" id="1.20.1260.10">
    <property type="match status" value="1"/>
</dbReference>
<protein>
    <submittedName>
        <fullName evidence="1">DUF892 family protein</fullName>
    </submittedName>
</protein>
<proteinExistence type="predicted"/>
<evidence type="ECO:0000313" key="2">
    <source>
        <dbReference type="Proteomes" id="UP001597361"/>
    </source>
</evidence>
<dbReference type="RefSeq" id="WP_376887972.1">
    <property type="nucleotide sequence ID" value="NZ_JBHUHR010000045.1"/>
</dbReference>
<gene>
    <name evidence="1" type="ORF">ACFSKL_17950</name>
</gene>
<accession>A0ABW4VPH6</accession>
<dbReference type="EMBL" id="JBHUHR010000045">
    <property type="protein sequence ID" value="MFD2036693.1"/>
    <property type="molecule type" value="Genomic_DNA"/>
</dbReference>
<dbReference type="InterPro" id="IPR010287">
    <property type="entry name" value="DUF892_YciF-like"/>
</dbReference>
<reference evidence="2" key="1">
    <citation type="journal article" date="2019" name="Int. J. Syst. Evol. Microbiol.">
        <title>The Global Catalogue of Microorganisms (GCM) 10K type strain sequencing project: providing services to taxonomists for standard genome sequencing and annotation.</title>
        <authorList>
            <consortium name="The Broad Institute Genomics Platform"/>
            <consortium name="The Broad Institute Genome Sequencing Center for Infectious Disease"/>
            <person name="Wu L."/>
            <person name="Ma J."/>
        </authorList>
    </citation>
    <scope>NUCLEOTIDE SEQUENCE [LARGE SCALE GENOMIC DNA]</scope>
    <source>
        <strain evidence="2">CGMCC 1.15180</strain>
    </source>
</reference>
<dbReference type="Pfam" id="PF05974">
    <property type="entry name" value="DUF892"/>
    <property type="match status" value="1"/>
</dbReference>
<dbReference type="SUPFAM" id="SSF47240">
    <property type="entry name" value="Ferritin-like"/>
    <property type="match status" value="1"/>
</dbReference>
<comment type="caution">
    <text evidence="1">The sequence shown here is derived from an EMBL/GenBank/DDBJ whole genome shotgun (WGS) entry which is preliminary data.</text>
</comment>